<dbReference type="GO" id="GO:0015774">
    <property type="term" value="P:polysaccharide transport"/>
    <property type="evidence" value="ECO:0007669"/>
    <property type="project" value="InterPro"/>
</dbReference>
<name>A0AAQ0JI17_BURCE</name>
<protein>
    <submittedName>
        <fullName evidence="1">Capsular biosynthesis protein</fullName>
    </submittedName>
</protein>
<proteinExistence type="predicted"/>
<comment type="caution">
    <text evidence="1">The sequence shown here is derived from an EMBL/GenBank/DDBJ whole genome shotgun (WGS) entry which is preliminary data.</text>
</comment>
<dbReference type="GO" id="GO:0000271">
    <property type="term" value="P:polysaccharide biosynthetic process"/>
    <property type="evidence" value="ECO:0007669"/>
    <property type="project" value="InterPro"/>
</dbReference>
<organism evidence="1 2">
    <name type="scientific">Burkholderia cepacia</name>
    <name type="common">Pseudomonas cepacia</name>
    <dbReference type="NCBI Taxonomy" id="292"/>
    <lineage>
        <taxon>Bacteria</taxon>
        <taxon>Pseudomonadati</taxon>
        <taxon>Pseudomonadota</taxon>
        <taxon>Betaproteobacteria</taxon>
        <taxon>Burkholderiales</taxon>
        <taxon>Burkholderiaceae</taxon>
        <taxon>Burkholderia</taxon>
        <taxon>Burkholderia cepacia complex</taxon>
    </lineage>
</organism>
<sequence length="647" mass="71805">MRRIVNGAAAIWHRHATRARPHRLAGWSTEVIVAGPIAARPSPGLPPLSWLPSTGGNNTDQVVAALDARLQCAPQTDTSHAIEALMSRVLASDALHMRSRIVPLPSELEHDATHPAVLLIDERTHSAVDPGSRPTQRARQFREMVAQIRSLEHNASIWILRSNDPGSGPWLSSHVRLPDNTKLLHTNTSLRDLLRHVNRMYTVTASEGMGALLANVPLHVFGRPLYAGWGLTSDARSLPNRIARPTIAALFESLFVEHMRYLDPITCGPGTLSTLLDLVDVQHAVARRFADIDQLAGIRFQWWKRPFATPFLTAGGGRLRWTNGTRPARHGEIAAFWGARTADNLSGVPRVRIEDGFIHSTGLGSDMSPPCSQVVDRRGIYFDASAPNDLTDLLNHETFDDAELARAAALRRKIVGSGLTKYNLGRQAPTWHAPAGRTVILVPGQVADDASIRLGTRSINSLETLLHRVRERRPDAFIVYKPHPDVLSGNRNGLVNAAQLADVVDSESDMISLIEAADEVHTLSSLAGFDALLRNKTVCTYGLPFYAGWGLTDDDLAPLPWRERTLSLDMLVAGALLRYPLYWDWRLQVFTTPEAVVSQLSAAAARPLRTVAQDRWRIYLKAFRWTRNVLRHLSWRYRQNSARKDPL</sequence>
<evidence type="ECO:0000313" key="2">
    <source>
        <dbReference type="Proteomes" id="UP000248899"/>
    </source>
</evidence>
<dbReference type="EMBL" id="QLUZ01000023">
    <property type="protein sequence ID" value="RAQ03268.1"/>
    <property type="molecule type" value="Genomic_DNA"/>
</dbReference>
<reference evidence="1 2" key="1">
    <citation type="submission" date="2018-06" db="EMBL/GenBank/DDBJ databases">
        <title>Towards the identification of Burkholderia cepacia strain which caused fatal septicemia.</title>
        <authorList>
            <person name="Bui L.A.T."/>
            <person name="Zakharova I.B."/>
            <person name="Shpak I.M."/>
            <person name="Teteryatnikova N."/>
            <person name="Ustinov D.V."/>
            <person name="Kuzyutina Y.A."/>
            <person name="Nguyen H.N."/>
            <person name="Antonov A.S."/>
            <person name="Avdyusheva E.F."/>
            <person name="Victorov D.V."/>
        </authorList>
    </citation>
    <scope>NUCLEOTIDE SEQUENCE [LARGE SCALE GENOMIC DNA]</scope>
    <source>
        <strain evidence="1 2">PT02</strain>
    </source>
</reference>
<dbReference type="AlphaFoldDB" id="A0AAQ0JI17"/>
<dbReference type="Pfam" id="PF05159">
    <property type="entry name" value="Capsule_synth"/>
    <property type="match status" value="2"/>
</dbReference>
<accession>A0AAQ0JI17</accession>
<dbReference type="CDD" id="cd16439">
    <property type="entry name" value="beta_Kdo_transferase_KpsC_2"/>
    <property type="match status" value="1"/>
</dbReference>
<evidence type="ECO:0000313" key="1">
    <source>
        <dbReference type="EMBL" id="RAQ03268.1"/>
    </source>
</evidence>
<gene>
    <name evidence="1" type="ORF">DPR02_29800</name>
</gene>
<dbReference type="InterPro" id="IPR007833">
    <property type="entry name" value="Capsule_polysaccharide_synth"/>
</dbReference>
<dbReference type="RefSeq" id="WP_111942355.1">
    <property type="nucleotide sequence ID" value="NZ_QLUZ01000023.1"/>
</dbReference>
<dbReference type="Proteomes" id="UP000248899">
    <property type="component" value="Unassembled WGS sequence"/>
</dbReference>